<dbReference type="InterPro" id="IPR003029">
    <property type="entry name" value="S1_domain"/>
</dbReference>
<reference evidence="6 7" key="1">
    <citation type="submission" date="2013-02" db="EMBL/GenBank/DDBJ databases">
        <title>Genome sequence of Clostridium saccharoperbutylacetonicum N1-4(HMT).</title>
        <authorList>
            <person name="Poehlein A."/>
            <person name="Daniel R."/>
        </authorList>
    </citation>
    <scope>NUCLEOTIDE SEQUENCE [LARGE SCALE GENOMIC DNA]</scope>
    <source>
        <strain evidence="7">N1-4(HMT)</strain>
    </source>
</reference>
<dbReference type="PATRIC" id="fig|931276.5.peg.5296"/>
<dbReference type="GO" id="GO:0022627">
    <property type="term" value="C:cytosolic small ribosomal subunit"/>
    <property type="evidence" value="ECO:0007669"/>
    <property type="project" value="TreeGrafter"/>
</dbReference>
<dbReference type="PROSITE" id="PS50126">
    <property type="entry name" value="S1"/>
    <property type="match status" value="3"/>
</dbReference>
<dbReference type="PRINTS" id="PR00681">
    <property type="entry name" value="RIBOSOMALS1"/>
</dbReference>
<dbReference type="GO" id="GO:0003735">
    <property type="term" value="F:structural constituent of ribosome"/>
    <property type="evidence" value="ECO:0007669"/>
    <property type="project" value="TreeGrafter"/>
</dbReference>
<dbReference type="GO" id="GO:0006412">
    <property type="term" value="P:translation"/>
    <property type="evidence" value="ECO:0007669"/>
    <property type="project" value="TreeGrafter"/>
</dbReference>
<dbReference type="CDD" id="cd05687">
    <property type="entry name" value="S1_RPS1_repeat_ec1_hs1"/>
    <property type="match status" value="1"/>
</dbReference>
<dbReference type="GO" id="GO:0016491">
    <property type="term" value="F:oxidoreductase activity"/>
    <property type="evidence" value="ECO:0007669"/>
    <property type="project" value="UniProtKB-KW"/>
</dbReference>
<evidence type="ECO:0000256" key="3">
    <source>
        <dbReference type="ARBA" id="ARBA00023274"/>
    </source>
</evidence>
<feature type="domain" description="S1 motif" evidence="5">
    <location>
        <begin position="282"/>
        <end position="351"/>
    </location>
</feature>
<dbReference type="Gene3D" id="2.40.50.140">
    <property type="entry name" value="Nucleic acid-binding proteins"/>
    <property type="match status" value="3"/>
</dbReference>
<dbReference type="NCBIfam" id="NF005208">
    <property type="entry name" value="PRK06676.1"/>
    <property type="match status" value="1"/>
</dbReference>
<dbReference type="STRING" id="36745.CLSAP_49940"/>
<dbReference type="eggNOG" id="COG0539">
    <property type="taxonomic scope" value="Bacteria"/>
</dbReference>
<dbReference type="Proteomes" id="UP000011728">
    <property type="component" value="Chromosome"/>
</dbReference>
<keyword evidence="7" id="KW-1185">Reference proteome</keyword>
<dbReference type="PANTHER" id="PTHR10724">
    <property type="entry name" value="30S RIBOSOMAL PROTEIN S1"/>
    <property type="match status" value="1"/>
</dbReference>
<dbReference type="CDD" id="cd04465">
    <property type="entry name" value="S1_RPS1_repeat_ec2_hs2"/>
    <property type="match status" value="1"/>
</dbReference>
<evidence type="ECO:0000259" key="5">
    <source>
        <dbReference type="PROSITE" id="PS50126"/>
    </source>
</evidence>
<dbReference type="EC" id="1.17.1.2" evidence="6"/>
<keyword evidence="4" id="KW-0694">RNA-binding</keyword>
<organism evidence="6 7">
    <name type="scientific">Clostridium saccharoperbutylacetonicum N1-4(HMT)</name>
    <dbReference type="NCBI Taxonomy" id="931276"/>
    <lineage>
        <taxon>Bacteria</taxon>
        <taxon>Bacillati</taxon>
        <taxon>Bacillota</taxon>
        <taxon>Clostridia</taxon>
        <taxon>Eubacteriales</taxon>
        <taxon>Clostridiaceae</taxon>
        <taxon>Clostridium</taxon>
    </lineage>
</organism>
<protein>
    <submittedName>
        <fullName evidence="6">4-hydroxy-3-methylbut-2-enyl diphosphate reductase IspH</fullName>
        <ecNumber evidence="6">1.17.1.2</ecNumber>
    </submittedName>
</protein>
<evidence type="ECO:0000313" key="7">
    <source>
        <dbReference type="Proteomes" id="UP000011728"/>
    </source>
</evidence>
<dbReference type="InterPro" id="IPR035104">
    <property type="entry name" value="Ribosomal_protein_S1-like"/>
</dbReference>
<feature type="domain" description="S1 motif" evidence="5">
    <location>
        <begin position="197"/>
        <end position="265"/>
    </location>
</feature>
<dbReference type="HOGENOM" id="CLU_015805_4_5_9"/>
<dbReference type="FunFam" id="2.40.50.140:FF:000051">
    <property type="entry name" value="RNA-binding transcriptional accessory protein"/>
    <property type="match status" value="2"/>
</dbReference>
<dbReference type="InterPro" id="IPR050437">
    <property type="entry name" value="Ribos_protein_bS1-like"/>
</dbReference>
<dbReference type="PROSITE" id="PS50889">
    <property type="entry name" value="S4"/>
    <property type="match status" value="1"/>
</dbReference>
<dbReference type="Pfam" id="PF00575">
    <property type="entry name" value="S1"/>
    <property type="match status" value="3"/>
</dbReference>
<dbReference type="SUPFAM" id="SSF50249">
    <property type="entry name" value="Nucleic acid-binding proteins"/>
    <property type="match status" value="4"/>
</dbReference>
<keyword evidence="6" id="KW-0560">Oxidoreductase</keyword>
<dbReference type="EMBL" id="CP004121">
    <property type="protein sequence ID" value="AGF58990.1"/>
    <property type="molecule type" value="Genomic_DNA"/>
</dbReference>
<accession>M1M078</accession>
<evidence type="ECO:0000256" key="1">
    <source>
        <dbReference type="ARBA" id="ARBA00006767"/>
    </source>
</evidence>
<keyword evidence="3" id="KW-0687">Ribonucleoprotein</keyword>
<feature type="domain" description="S1 motif" evidence="5">
    <location>
        <begin position="25"/>
        <end position="93"/>
    </location>
</feature>
<dbReference type="OrthoDB" id="9804077at2"/>
<evidence type="ECO:0000256" key="2">
    <source>
        <dbReference type="ARBA" id="ARBA00022980"/>
    </source>
</evidence>
<dbReference type="CDD" id="cd05688">
    <property type="entry name" value="S1_RPS1_repeat_ec3"/>
    <property type="match status" value="1"/>
</dbReference>
<evidence type="ECO:0000313" key="6">
    <source>
        <dbReference type="EMBL" id="AGF58990.1"/>
    </source>
</evidence>
<dbReference type="RefSeq" id="WP_015395298.1">
    <property type="nucleotide sequence ID" value="NC_020291.1"/>
</dbReference>
<dbReference type="InterPro" id="IPR012340">
    <property type="entry name" value="NA-bd_OB-fold"/>
</dbReference>
<dbReference type="SMART" id="SM00316">
    <property type="entry name" value="S1"/>
    <property type="match status" value="4"/>
</dbReference>
<dbReference type="PANTHER" id="PTHR10724:SF7">
    <property type="entry name" value="SMALL RIBOSOMAL SUBUNIT PROTEIN BS1C"/>
    <property type="match status" value="1"/>
</dbReference>
<dbReference type="GO" id="GO:0003729">
    <property type="term" value="F:mRNA binding"/>
    <property type="evidence" value="ECO:0007669"/>
    <property type="project" value="TreeGrafter"/>
</dbReference>
<comment type="similarity">
    <text evidence="1">Belongs to the bacterial ribosomal protein bS1 family.</text>
</comment>
<keyword evidence="2" id="KW-0689">Ribosomal protein</keyword>
<sequence length="385" mass="43621">MLNEEVQDSMKELLKEYDVKKLNMGDILKGTVIDVNDKEASVNINYAFDGLISKEEISLDGKDPREVLSKDDEIDVYVISPNDGEGYVELSLVRALQIKEKEDIEEFYKNQKNITVKIKEETKGGVIAYYGNIRIFIPGSLAGRQRVELNTLVGKELEIRITELDLRNNKIVGSRRVIEEEEYNKNKKIIWESLKEGEKKTGIVKKLVKFGAFVDIGGVEGLIHISDLSWERVNKPEDVVKEGDNVEVFIGNVDRKNQKLSLILKDVTKEPWTIHSNDIKEGEIFEGKVARLTNFGAFVELFDGIEGLVHITEITNENIAKASDVLELGQKVKVKVLNYNKEDKRISLSIKDAIESSKEYLNYIDSDEDEAGTSLGDLLKGFKFE</sequence>
<dbReference type="AlphaFoldDB" id="M1M078"/>
<proteinExistence type="inferred from homology"/>
<name>M1M078_9CLOT</name>
<evidence type="ECO:0000256" key="4">
    <source>
        <dbReference type="PROSITE-ProRule" id="PRU00182"/>
    </source>
</evidence>
<dbReference type="KEGG" id="csr:Cspa_c52450"/>
<gene>
    <name evidence="6" type="primary">ispH2</name>
    <name evidence="6" type="ORF">Cspa_c52450</name>
</gene>